<comment type="caution">
    <text evidence="2">The sequence shown here is derived from an EMBL/GenBank/DDBJ whole genome shotgun (WGS) entry which is preliminary data.</text>
</comment>
<feature type="region of interest" description="Disordered" evidence="1">
    <location>
        <begin position="1"/>
        <end position="26"/>
    </location>
</feature>
<feature type="compositionally biased region" description="Basic and acidic residues" evidence="1">
    <location>
        <begin position="187"/>
        <end position="201"/>
    </location>
</feature>
<proteinExistence type="predicted"/>
<dbReference type="EMBL" id="BKCJ010008757">
    <property type="protein sequence ID" value="GEU83818.1"/>
    <property type="molecule type" value="Genomic_DNA"/>
</dbReference>
<name>A0A6L2NCC7_TANCI</name>
<evidence type="ECO:0000313" key="2">
    <source>
        <dbReference type="EMBL" id="GEU83818.1"/>
    </source>
</evidence>
<gene>
    <name evidence="2" type="ORF">Tci_055796</name>
</gene>
<feature type="compositionally biased region" description="Basic and acidic residues" evidence="1">
    <location>
        <begin position="253"/>
        <end position="267"/>
    </location>
</feature>
<protein>
    <submittedName>
        <fullName evidence="2">Uncharacterized protein</fullName>
    </submittedName>
</protein>
<evidence type="ECO:0000256" key="1">
    <source>
        <dbReference type="SAM" id="MobiDB-lite"/>
    </source>
</evidence>
<dbReference type="AlphaFoldDB" id="A0A6L2NCC7"/>
<organism evidence="2">
    <name type="scientific">Tanacetum cinerariifolium</name>
    <name type="common">Dalmatian daisy</name>
    <name type="synonym">Chrysanthemum cinerariifolium</name>
    <dbReference type="NCBI Taxonomy" id="118510"/>
    <lineage>
        <taxon>Eukaryota</taxon>
        <taxon>Viridiplantae</taxon>
        <taxon>Streptophyta</taxon>
        <taxon>Embryophyta</taxon>
        <taxon>Tracheophyta</taxon>
        <taxon>Spermatophyta</taxon>
        <taxon>Magnoliopsida</taxon>
        <taxon>eudicotyledons</taxon>
        <taxon>Gunneridae</taxon>
        <taxon>Pentapetalae</taxon>
        <taxon>asterids</taxon>
        <taxon>campanulids</taxon>
        <taxon>Asterales</taxon>
        <taxon>Asteraceae</taxon>
        <taxon>Asteroideae</taxon>
        <taxon>Anthemideae</taxon>
        <taxon>Anthemidinae</taxon>
        <taxon>Tanacetum</taxon>
    </lineage>
</organism>
<accession>A0A6L2NCC7</accession>
<sequence>MAESSSHNPSLPKITPKEEPVTLDIPESPNPFLPADQIEFSFEEIAFTTNNEVALIYPSHPNSKYFRKVSDFISKCCLKEAFIRASTQYKEYLSEFWYTAKTLDDSKIWVSTPTGGIKGDIGINTFRNALRAHYLPHSSMYVSPPSIIIVEATDESNHLVFRWENRWPGLNIQQGCHHLVLSGQCGKDKETQSSSAKDKSLSHPSPLTPMVGEIHKEAQQACGGPTSLGATGHDALTDSTAEADPRNPAPNDSNRDELEQQKAKSECEGTSLKASPSYPDINQLTDILVTSLKHEFSKLLASHDFASCLPTKMKEPPSKFTKFSGEIKELKKHVKDMKIKLPGDLKKILTKLETFNLLSLPLPPRFATMVEHASGATTKAIPLAGQATTSLAEREKNTNPATTNAEPNLHDELVDLFGIDIMTREDGTIKVFSNIKVNDLHLAEWREVVQACPDRKEKGWKTIYRLIKTRMKYLDQTKKELKIDFNKSLKEQDTLNELNDLANKKRKRTGDSTDHSSDIETEEGLCKELQFSLVDNSKLNVVYLLNRSLKRLFHF</sequence>
<reference evidence="2" key="1">
    <citation type="journal article" date="2019" name="Sci. Rep.">
        <title>Draft genome of Tanacetum cinerariifolium, the natural source of mosquito coil.</title>
        <authorList>
            <person name="Yamashiro T."/>
            <person name="Shiraishi A."/>
            <person name="Satake H."/>
            <person name="Nakayama K."/>
        </authorList>
    </citation>
    <scope>NUCLEOTIDE SEQUENCE</scope>
</reference>
<feature type="region of interest" description="Disordered" evidence="1">
    <location>
        <begin position="187"/>
        <end position="275"/>
    </location>
</feature>